<dbReference type="SMART" id="SM00156">
    <property type="entry name" value="PP2Ac"/>
    <property type="match status" value="1"/>
</dbReference>
<dbReference type="PANTHER" id="PTHR45668">
    <property type="entry name" value="SERINE/THREONINE-PROTEIN PHOSPHATASE 5-RELATED"/>
    <property type="match status" value="1"/>
</dbReference>
<evidence type="ECO:0000256" key="1">
    <source>
        <dbReference type="ARBA" id="ARBA00001936"/>
    </source>
</evidence>
<evidence type="ECO:0000256" key="2">
    <source>
        <dbReference type="ARBA" id="ARBA00008786"/>
    </source>
</evidence>
<dbReference type="InterPro" id="IPR011990">
    <property type="entry name" value="TPR-like_helical_dom_sf"/>
</dbReference>
<protein>
    <recommendedName>
        <fullName evidence="3">protein-serine/threonine phosphatase</fullName>
        <ecNumber evidence="3">3.1.3.16</ecNumber>
    </recommendedName>
</protein>
<comment type="caution">
    <text evidence="10">The sequence shown here is derived from an EMBL/GenBank/DDBJ whole genome shotgun (WGS) entry which is preliminary data.</text>
</comment>
<evidence type="ECO:0000256" key="7">
    <source>
        <dbReference type="ARBA" id="ARBA00022803"/>
    </source>
</evidence>
<dbReference type="Gene3D" id="3.60.21.10">
    <property type="match status" value="1"/>
</dbReference>
<reference evidence="10 11" key="1">
    <citation type="submission" date="2020-10" db="EMBL/GenBank/DDBJ databases">
        <authorList>
            <person name="Klimov P.B."/>
            <person name="Dyachkov S.M."/>
            <person name="Chetverikov P.E."/>
        </authorList>
    </citation>
    <scope>NUCLEOTIDE SEQUENCE [LARGE SCALE GENOMIC DNA]</scope>
    <source>
        <strain evidence="10">BMOC 18-1129-001#AD2665</strain>
        <tissue evidence="10">Entire mites</tissue>
    </source>
</reference>
<name>A0ABQ7S8Q9_9ACAR</name>
<keyword evidence="6" id="KW-0378">Hydrolase</keyword>
<dbReference type="SUPFAM" id="SSF48452">
    <property type="entry name" value="TPR-like"/>
    <property type="match status" value="1"/>
</dbReference>
<evidence type="ECO:0000259" key="9">
    <source>
        <dbReference type="SMART" id="SM00156"/>
    </source>
</evidence>
<evidence type="ECO:0000256" key="8">
    <source>
        <dbReference type="ARBA" id="ARBA00023211"/>
    </source>
</evidence>
<dbReference type="Pfam" id="PF08321">
    <property type="entry name" value="PPP5"/>
    <property type="match status" value="1"/>
</dbReference>
<dbReference type="EC" id="3.1.3.16" evidence="3"/>
<dbReference type="InterPro" id="IPR006186">
    <property type="entry name" value="Ser/Thr-sp_prot-phosphatase"/>
</dbReference>
<gene>
    <name evidence="10" type="primary">PPP5C</name>
    <name evidence="10" type="ORF">GZH46_01655</name>
</gene>
<keyword evidence="5" id="KW-0677">Repeat</keyword>
<dbReference type="InterPro" id="IPR029052">
    <property type="entry name" value="Metallo-depent_PP-like"/>
</dbReference>
<dbReference type="EMBL" id="JAIFTH010000323">
    <property type="protein sequence ID" value="KAG9509812.1"/>
    <property type="molecule type" value="Genomic_DNA"/>
</dbReference>
<evidence type="ECO:0000256" key="5">
    <source>
        <dbReference type="ARBA" id="ARBA00022737"/>
    </source>
</evidence>
<comment type="cofactor">
    <cofactor evidence="1">
        <name>Mn(2+)</name>
        <dbReference type="ChEBI" id="CHEBI:29035"/>
    </cofactor>
</comment>
<dbReference type="PIRSF" id="PIRSF033096">
    <property type="entry name" value="PPPtase_5"/>
    <property type="match status" value="1"/>
</dbReference>
<dbReference type="CDD" id="cd07417">
    <property type="entry name" value="MPP_PP5_C"/>
    <property type="match status" value="1"/>
</dbReference>
<accession>A0ABQ7S8Q9</accession>
<dbReference type="InterPro" id="IPR013235">
    <property type="entry name" value="PPP_dom"/>
</dbReference>
<keyword evidence="4" id="KW-0479">Metal-binding</keyword>
<evidence type="ECO:0000256" key="6">
    <source>
        <dbReference type="ARBA" id="ARBA00022801"/>
    </source>
</evidence>
<keyword evidence="11" id="KW-1185">Reference proteome</keyword>
<dbReference type="Proteomes" id="UP000825002">
    <property type="component" value="Unassembled WGS sequence"/>
</dbReference>
<dbReference type="SUPFAM" id="SSF56300">
    <property type="entry name" value="Metallo-dependent phosphatases"/>
    <property type="match status" value="1"/>
</dbReference>
<dbReference type="InterPro" id="IPR051134">
    <property type="entry name" value="PPP_phosphatase"/>
</dbReference>
<keyword evidence="8" id="KW-0464">Manganese</keyword>
<dbReference type="PRINTS" id="PR00114">
    <property type="entry name" value="STPHPHTASE"/>
</dbReference>
<evidence type="ECO:0000256" key="4">
    <source>
        <dbReference type="ARBA" id="ARBA00022723"/>
    </source>
</evidence>
<proteinExistence type="inferred from homology"/>
<dbReference type="InterPro" id="IPR019734">
    <property type="entry name" value="TPR_rpt"/>
</dbReference>
<dbReference type="PANTHER" id="PTHR45668:SF5">
    <property type="entry name" value="SERINE_THREONINE-PROTEIN PHOSPHATASE 5"/>
    <property type="match status" value="1"/>
</dbReference>
<keyword evidence="7" id="KW-0802">TPR repeat</keyword>
<dbReference type="Pfam" id="PF00149">
    <property type="entry name" value="Metallophos"/>
    <property type="match status" value="1"/>
</dbReference>
<sequence>MSDEAKECRLAANDLFKRGLISMALDKYTECIDLLIKNLTSAQQGDNNSGSINNDIACCYANRSLANMKLEMYGSALTDASKAIEYDPTYIKGYYRRAAAYMALGKHKLALDDLRKIAATAENDKFVHSKIKACEKIIHQIRFEKAISVDSRNSRPLAYTIDCDSLAVEGSYRGPHLDESGKVTLDFIHELINHYKEQKILHKKYALKILCNVYDLFAKSPTLIDLTVPSDGKITICGDIHGQFYDLLHIFELNGLPSETNPYLFNGDVVDRGSWSIECILLLLSFKLLYPNHFYITRGNHEAHSINQIYGFQGECRVKYSQTMYELFTEVFQVLPLAYCINERVLVMHGGLFSSDDVTLDDIRKIDRNRQPPDEGLMCELLWSDPMPQDGRAMSKRGIAIQFGPDVTEKFCQRNNLDYIIRSHEAKTLGYERAHNNRCITIFSAPNYCDSMGNDGAFIRLSGSDLSNPEFVQFQASPHPDLKPMAYANPVML</sequence>
<evidence type="ECO:0000313" key="11">
    <source>
        <dbReference type="Proteomes" id="UP000825002"/>
    </source>
</evidence>
<evidence type="ECO:0000256" key="3">
    <source>
        <dbReference type="ARBA" id="ARBA00013081"/>
    </source>
</evidence>
<dbReference type="Gene3D" id="1.25.40.10">
    <property type="entry name" value="Tetratricopeptide repeat domain"/>
    <property type="match status" value="1"/>
</dbReference>
<comment type="similarity">
    <text evidence="2">Belongs to the PPP phosphatase family. PP-5 (PP-T) subfamily.</text>
</comment>
<evidence type="ECO:0000313" key="10">
    <source>
        <dbReference type="EMBL" id="KAG9509812.1"/>
    </source>
</evidence>
<dbReference type="InterPro" id="IPR004843">
    <property type="entry name" value="Calcineurin-like_PHP"/>
</dbReference>
<dbReference type="SMART" id="SM00028">
    <property type="entry name" value="TPR"/>
    <property type="match status" value="3"/>
</dbReference>
<organism evidence="10 11">
    <name type="scientific">Fragariocoptes setiger</name>
    <dbReference type="NCBI Taxonomy" id="1670756"/>
    <lineage>
        <taxon>Eukaryota</taxon>
        <taxon>Metazoa</taxon>
        <taxon>Ecdysozoa</taxon>
        <taxon>Arthropoda</taxon>
        <taxon>Chelicerata</taxon>
        <taxon>Arachnida</taxon>
        <taxon>Acari</taxon>
        <taxon>Acariformes</taxon>
        <taxon>Trombidiformes</taxon>
        <taxon>Prostigmata</taxon>
        <taxon>Eupodina</taxon>
        <taxon>Eriophyoidea</taxon>
        <taxon>Phytoptidae</taxon>
        <taxon>Fragariocoptes</taxon>
    </lineage>
</organism>
<dbReference type="InterPro" id="IPR041753">
    <property type="entry name" value="PP5_C"/>
</dbReference>
<feature type="domain" description="Serine/threonine specific protein phosphatases" evidence="9">
    <location>
        <begin position="201"/>
        <end position="478"/>
    </location>
</feature>